<keyword evidence="2" id="KW-1185">Reference proteome</keyword>
<accession>A0AAV4D131</accession>
<proteinExistence type="predicted"/>
<comment type="caution">
    <text evidence="1">The sequence shown here is derived from an EMBL/GenBank/DDBJ whole genome shotgun (WGS) entry which is preliminary data.</text>
</comment>
<gene>
    <name evidence="1" type="ORF">PoB_006437900</name>
</gene>
<dbReference type="EMBL" id="BLXT01007308">
    <property type="protein sequence ID" value="GFO37874.1"/>
    <property type="molecule type" value="Genomic_DNA"/>
</dbReference>
<dbReference type="Proteomes" id="UP000735302">
    <property type="component" value="Unassembled WGS sequence"/>
</dbReference>
<protein>
    <submittedName>
        <fullName evidence="1">Uncharacterized protein</fullName>
    </submittedName>
</protein>
<organism evidence="1 2">
    <name type="scientific">Plakobranchus ocellatus</name>
    <dbReference type="NCBI Taxonomy" id="259542"/>
    <lineage>
        <taxon>Eukaryota</taxon>
        <taxon>Metazoa</taxon>
        <taxon>Spiralia</taxon>
        <taxon>Lophotrochozoa</taxon>
        <taxon>Mollusca</taxon>
        <taxon>Gastropoda</taxon>
        <taxon>Heterobranchia</taxon>
        <taxon>Euthyneura</taxon>
        <taxon>Panpulmonata</taxon>
        <taxon>Sacoglossa</taxon>
        <taxon>Placobranchoidea</taxon>
        <taxon>Plakobranchidae</taxon>
        <taxon>Plakobranchus</taxon>
    </lineage>
</organism>
<evidence type="ECO:0000313" key="1">
    <source>
        <dbReference type="EMBL" id="GFO37874.1"/>
    </source>
</evidence>
<sequence length="68" mass="7517">MACYNNSGLAVELRTSPSWKSTFKETISKASMPSVGPTVAELEPATKESLRISGWVRYPLCHRKKTST</sequence>
<dbReference type="AlphaFoldDB" id="A0AAV4D131"/>
<name>A0AAV4D131_9GAST</name>
<evidence type="ECO:0000313" key="2">
    <source>
        <dbReference type="Proteomes" id="UP000735302"/>
    </source>
</evidence>
<reference evidence="1 2" key="1">
    <citation type="journal article" date="2021" name="Elife">
        <title>Chloroplast acquisition without the gene transfer in kleptoplastic sea slugs, Plakobranchus ocellatus.</title>
        <authorList>
            <person name="Maeda T."/>
            <person name="Takahashi S."/>
            <person name="Yoshida T."/>
            <person name="Shimamura S."/>
            <person name="Takaki Y."/>
            <person name="Nagai Y."/>
            <person name="Toyoda A."/>
            <person name="Suzuki Y."/>
            <person name="Arimoto A."/>
            <person name="Ishii H."/>
            <person name="Satoh N."/>
            <person name="Nishiyama T."/>
            <person name="Hasebe M."/>
            <person name="Maruyama T."/>
            <person name="Minagawa J."/>
            <person name="Obokata J."/>
            <person name="Shigenobu S."/>
        </authorList>
    </citation>
    <scope>NUCLEOTIDE SEQUENCE [LARGE SCALE GENOMIC DNA]</scope>
</reference>